<evidence type="ECO:0000256" key="7">
    <source>
        <dbReference type="ARBA" id="ARBA00039099"/>
    </source>
</evidence>
<evidence type="ECO:0000256" key="9">
    <source>
        <dbReference type="PROSITE-ProRule" id="PRU00723"/>
    </source>
</evidence>
<evidence type="ECO:0000256" key="4">
    <source>
        <dbReference type="ARBA" id="ARBA00022691"/>
    </source>
</evidence>
<evidence type="ECO:0000256" key="1">
    <source>
        <dbReference type="ARBA" id="ARBA00022555"/>
    </source>
</evidence>
<dbReference type="Proteomes" id="UP000695022">
    <property type="component" value="Unplaced"/>
</dbReference>
<dbReference type="InterPro" id="IPR042296">
    <property type="entry name" value="tRNA_met_Trm1_C"/>
</dbReference>
<dbReference type="PROSITE" id="PS50103">
    <property type="entry name" value="ZF_C3H1"/>
    <property type="match status" value="1"/>
</dbReference>
<dbReference type="SUPFAM" id="SSF53335">
    <property type="entry name" value="S-adenosyl-L-methionine-dependent methyltransferases"/>
    <property type="match status" value="1"/>
</dbReference>
<evidence type="ECO:0000256" key="11">
    <source>
        <dbReference type="SAM" id="MobiDB-lite"/>
    </source>
</evidence>
<name>A0ABM1EFR2_PRICU</name>
<dbReference type="InterPro" id="IPR002905">
    <property type="entry name" value="Trm1"/>
</dbReference>
<accession>A0ABM1EFR2</accession>
<keyword evidence="13" id="KW-1185">Reference proteome</keyword>
<keyword evidence="6 10" id="KW-0694">RNA-binding</keyword>
<dbReference type="EC" id="2.1.1.216" evidence="7 10"/>
<organism evidence="13 14">
    <name type="scientific">Priapulus caudatus</name>
    <name type="common">Priapulid worm</name>
    <dbReference type="NCBI Taxonomy" id="37621"/>
    <lineage>
        <taxon>Eukaryota</taxon>
        <taxon>Metazoa</taxon>
        <taxon>Ecdysozoa</taxon>
        <taxon>Scalidophora</taxon>
        <taxon>Priapulida</taxon>
        <taxon>Priapulimorpha</taxon>
        <taxon>Priapulimorphida</taxon>
        <taxon>Priapulidae</taxon>
        <taxon>Priapulus</taxon>
    </lineage>
</organism>
<evidence type="ECO:0000259" key="12">
    <source>
        <dbReference type="PROSITE" id="PS50103"/>
    </source>
</evidence>
<dbReference type="NCBIfam" id="TIGR00308">
    <property type="entry name" value="TRM1"/>
    <property type="match status" value="1"/>
</dbReference>
<keyword evidence="1 10" id="KW-0820">tRNA-binding</keyword>
<keyword evidence="2 10" id="KW-0489">Methyltransferase</keyword>
<keyword evidence="9" id="KW-0863">Zinc-finger</keyword>
<evidence type="ECO:0000313" key="14">
    <source>
        <dbReference type="RefSeq" id="XP_014671033.1"/>
    </source>
</evidence>
<feature type="region of interest" description="Disordered" evidence="11">
    <location>
        <begin position="515"/>
        <end position="536"/>
    </location>
</feature>
<evidence type="ECO:0000256" key="10">
    <source>
        <dbReference type="PROSITE-ProRule" id="PRU00958"/>
    </source>
</evidence>
<dbReference type="GeneID" id="106811826"/>
<dbReference type="Gene3D" id="4.10.1000.10">
    <property type="entry name" value="Zinc finger, CCCH-type"/>
    <property type="match status" value="1"/>
</dbReference>
<dbReference type="Gene3D" id="3.40.50.150">
    <property type="entry name" value="Vaccinia Virus protein VP39"/>
    <property type="match status" value="1"/>
</dbReference>
<reference evidence="14" key="1">
    <citation type="submission" date="2025-08" db="UniProtKB">
        <authorList>
            <consortium name="RefSeq"/>
        </authorList>
    </citation>
    <scope>IDENTIFICATION</scope>
</reference>
<keyword evidence="9" id="KW-0862">Zinc</keyword>
<sequence>MEQNDVSEDTFAPGKYWEDGITIFEGLSASGLRSIRFALELPGIKQVLSNDMSHEAVEYIKLNVGHNDVGHIVKPSQSDAAAYMYSYASKREREKFDVIDLDPYGSPAIFLDAAVQALKDGGLLCVTCTDTAVLCGNGAETCFAKYGGMSLKAKYCHEMALRLLLNSLESHAAQYSRYIVPVLCISADFYIRVFVRLFTSAKRTKSTASKRALVYHCTGCETFNLQHMGKVITTEQNNTLYKNSTGPPVTLTCRHCSNPHHIGGPMWVGPLYETGFLGRITEDVLDRWDAFKTAKRIFGMLTMMIEELPDAPLFYVLDKICSVVHVSAPKIVKFRSALLHAGFRVSGSHCNRGAIKTDAPSDAIWDIIRCLAKEEGKRTKAKPGSQAEAILNKEPLLKANFEKHPDAEPASKKKGLLRFQTNPEPDWGPRPKAKKRHADMSDITEGVEGVMKQDDGGEDMITKRLQNQGKKRKKKRQANPDALKRFPCKKMSRGECTLGESCRYSHDFDKVSRVKPAGTEQSGVKVVKNSDDLYGNKPHDYKDGMLAEDVSFQSDTPAYYKAF</sequence>
<gene>
    <name evidence="14" type="primary">LOC106811826</name>
</gene>
<feature type="domain" description="C3H1-type" evidence="12">
    <location>
        <begin position="482"/>
        <end position="509"/>
    </location>
</feature>
<feature type="region of interest" description="Disordered" evidence="11">
    <location>
        <begin position="405"/>
        <end position="459"/>
    </location>
</feature>
<keyword evidence="5 10" id="KW-0819">tRNA processing</keyword>
<dbReference type="Pfam" id="PF02005">
    <property type="entry name" value="TRM"/>
    <property type="match status" value="1"/>
</dbReference>
<dbReference type="PANTHER" id="PTHR10631">
    <property type="entry name" value="N 2 ,N 2 -DIMETHYLGUANOSINE TRNA METHYLTRANSFERASE"/>
    <property type="match status" value="1"/>
</dbReference>
<evidence type="ECO:0000313" key="13">
    <source>
        <dbReference type="Proteomes" id="UP000695022"/>
    </source>
</evidence>
<keyword evidence="4 10" id="KW-0949">S-adenosyl-L-methionine</keyword>
<keyword evidence="9" id="KW-0479">Metal-binding</keyword>
<feature type="zinc finger region" description="C3H1-type" evidence="9">
    <location>
        <begin position="482"/>
        <end position="509"/>
    </location>
</feature>
<comment type="catalytic activity">
    <reaction evidence="8 10">
        <text>guanosine(26) in tRNA + 2 S-adenosyl-L-methionine = N(2)-dimethylguanosine(26) in tRNA + 2 S-adenosyl-L-homocysteine + 2 H(+)</text>
        <dbReference type="Rhea" id="RHEA:43140"/>
        <dbReference type="Rhea" id="RHEA-COMP:10359"/>
        <dbReference type="Rhea" id="RHEA-COMP:10360"/>
        <dbReference type="ChEBI" id="CHEBI:15378"/>
        <dbReference type="ChEBI" id="CHEBI:57856"/>
        <dbReference type="ChEBI" id="CHEBI:59789"/>
        <dbReference type="ChEBI" id="CHEBI:74269"/>
        <dbReference type="ChEBI" id="CHEBI:74513"/>
        <dbReference type="EC" id="2.1.1.216"/>
    </reaction>
</comment>
<evidence type="ECO:0000256" key="5">
    <source>
        <dbReference type="ARBA" id="ARBA00022694"/>
    </source>
</evidence>
<dbReference type="PROSITE" id="PS51626">
    <property type="entry name" value="SAM_MT_TRM1"/>
    <property type="match status" value="1"/>
</dbReference>
<keyword evidence="3 10" id="KW-0808">Transferase</keyword>
<evidence type="ECO:0000256" key="3">
    <source>
        <dbReference type="ARBA" id="ARBA00022679"/>
    </source>
</evidence>
<protein>
    <recommendedName>
        <fullName evidence="7 10">tRNA (guanine(26)-N(2))-dimethyltransferase</fullName>
        <ecNumber evidence="7 10">2.1.1.216</ecNumber>
    </recommendedName>
</protein>
<evidence type="ECO:0000256" key="8">
    <source>
        <dbReference type="ARBA" id="ARBA00051897"/>
    </source>
</evidence>
<dbReference type="InterPro" id="IPR000571">
    <property type="entry name" value="Znf_CCCH"/>
</dbReference>
<evidence type="ECO:0000256" key="2">
    <source>
        <dbReference type="ARBA" id="ARBA00022603"/>
    </source>
</evidence>
<dbReference type="PANTHER" id="PTHR10631:SF3">
    <property type="entry name" value="TRNA (GUANINE(26)-N(2))-DIMETHYLTRANSFERASE"/>
    <property type="match status" value="1"/>
</dbReference>
<dbReference type="RefSeq" id="XP_014671033.1">
    <property type="nucleotide sequence ID" value="XM_014815547.1"/>
</dbReference>
<dbReference type="Gene3D" id="3.30.56.70">
    <property type="entry name" value="N2,N2-dimethylguanosine tRNA methyltransferase, C-terminal domain"/>
    <property type="match status" value="1"/>
</dbReference>
<evidence type="ECO:0000256" key="6">
    <source>
        <dbReference type="ARBA" id="ARBA00022884"/>
    </source>
</evidence>
<comment type="similarity">
    <text evidence="10">Belongs to the class I-like SAM-binding methyltransferase superfamily. Trm1 family.</text>
</comment>
<proteinExistence type="inferred from homology"/>
<dbReference type="CDD" id="cd02440">
    <property type="entry name" value="AdoMet_MTases"/>
    <property type="match status" value="1"/>
</dbReference>
<dbReference type="InterPro" id="IPR029063">
    <property type="entry name" value="SAM-dependent_MTases_sf"/>
</dbReference>